<feature type="non-terminal residue" evidence="1">
    <location>
        <position position="1"/>
    </location>
</feature>
<accession>A0A4Y7U4X6</accession>
<comment type="caution">
    <text evidence="1">The sequence shown here is derived from an EMBL/GenBank/DDBJ whole genome shotgun (WGS) entry which is preliminary data.</text>
</comment>
<organism evidence="1 2">
    <name type="scientific">Flavobacterium circumlabens</name>
    <dbReference type="NCBI Taxonomy" id="2133765"/>
    <lineage>
        <taxon>Bacteria</taxon>
        <taxon>Pseudomonadati</taxon>
        <taxon>Bacteroidota</taxon>
        <taxon>Flavobacteriia</taxon>
        <taxon>Flavobacteriales</taxon>
        <taxon>Flavobacteriaceae</taxon>
        <taxon>Flavobacterium</taxon>
    </lineage>
</organism>
<proteinExistence type="predicted"/>
<dbReference type="Proteomes" id="UP000298340">
    <property type="component" value="Unassembled WGS sequence"/>
</dbReference>
<evidence type="ECO:0000313" key="1">
    <source>
        <dbReference type="EMBL" id="TEB40842.1"/>
    </source>
</evidence>
<dbReference type="EMBL" id="QWDN01000847">
    <property type="protein sequence ID" value="TEB40842.1"/>
    <property type="molecule type" value="Genomic_DNA"/>
</dbReference>
<sequence length="113" mass="12613">LHSKKIDADASLLASLVRSYAKNWIHGGGRFAVMVYPYLMEDKTFQDSRKKILVLLDAEDAGKGAMDISGMTQLDLEGYDEVIDMRKEAISLKESDADKKKKKSLGIDKNKFG</sequence>
<dbReference type="RefSeq" id="WP_202978573.1">
    <property type="nucleotide sequence ID" value="NZ_QWDN01000847.1"/>
</dbReference>
<protein>
    <submittedName>
        <fullName evidence="1">Uncharacterized protein</fullName>
    </submittedName>
</protein>
<feature type="non-terminal residue" evidence="1">
    <location>
        <position position="113"/>
    </location>
</feature>
<gene>
    <name evidence="1" type="ORF">D0809_28550</name>
</gene>
<name>A0A4Y7U4X6_9FLAO</name>
<dbReference type="AlphaFoldDB" id="A0A4Y7U4X6"/>
<evidence type="ECO:0000313" key="2">
    <source>
        <dbReference type="Proteomes" id="UP000298340"/>
    </source>
</evidence>
<reference evidence="1 2" key="1">
    <citation type="journal article" date="2018" name="Syst. Appl. Microbiol.">
        <title>Flavobacterium circumlabens sp. nov. and Flavobacterium cupreum sp. nov., two psychrotrophic species isolated from Antarctic environmental samples.</title>
        <authorList>
            <person name="Kralova S."/>
            <person name="Busse H.J."/>
            <person name="Svec P."/>
            <person name="Maslanova I."/>
            <person name="Stankova E."/>
            <person name="Bartak M."/>
            <person name="Sedlacek I."/>
        </authorList>
    </citation>
    <scope>NUCLEOTIDE SEQUENCE [LARGE SCALE GENOMIC DNA]</scope>
    <source>
        <strain evidence="1 2">CCM 8828</strain>
    </source>
</reference>